<accession>X5MET5</accession>
<evidence type="ECO:0000259" key="3">
    <source>
        <dbReference type="PROSITE" id="PS50977"/>
    </source>
</evidence>
<dbReference type="Pfam" id="PF00440">
    <property type="entry name" value="TetR_N"/>
    <property type="match status" value="1"/>
</dbReference>
<dbReference type="GO" id="GO:0003700">
    <property type="term" value="F:DNA-binding transcription factor activity"/>
    <property type="evidence" value="ECO:0007669"/>
    <property type="project" value="TreeGrafter"/>
</dbReference>
<keyword evidence="5" id="KW-1185">Reference proteome</keyword>
<dbReference type="InterPro" id="IPR050109">
    <property type="entry name" value="HTH-type_TetR-like_transc_reg"/>
</dbReference>
<dbReference type="SUPFAM" id="SSF48498">
    <property type="entry name" value="Tetracyclin repressor-like, C-terminal domain"/>
    <property type="match status" value="1"/>
</dbReference>
<dbReference type="STRING" id="1458461.BN1012_Phect1220"/>
<dbReference type="KEGG" id="pect:BN1012_Phect1220"/>
<dbReference type="GO" id="GO:0000976">
    <property type="term" value="F:transcription cis-regulatory region binding"/>
    <property type="evidence" value="ECO:0007669"/>
    <property type="project" value="TreeGrafter"/>
</dbReference>
<evidence type="ECO:0000256" key="1">
    <source>
        <dbReference type="ARBA" id="ARBA00023125"/>
    </source>
</evidence>
<dbReference type="Gene3D" id="1.10.357.10">
    <property type="entry name" value="Tetracycline Repressor, domain 2"/>
    <property type="match status" value="1"/>
</dbReference>
<protein>
    <recommendedName>
        <fullName evidence="3">HTH tetR-type domain-containing protein</fullName>
    </recommendedName>
</protein>
<organism evidence="4 5">
    <name type="scientific">Candidatus Phaeomarinibacter ectocarpi</name>
    <dbReference type="NCBI Taxonomy" id="1458461"/>
    <lineage>
        <taxon>Bacteria</taxon>
        <taxon>Pseudomonadati</taxon>
        <taxon>Pseudomonadota</taxon>
        <taxon>Alphaproteobacteria</taxon>
        <taxon>Hyphomicrobiales</taxon>
        <taxon>Parvibaculaceae</taxon>
        <taxon>Candidatus Phaeomarinibacter</taxon>
    </lineage>
</organism>
<dbReference type="InterPro" id="IPR036271">
    <property type="entry name" value="Tet_transcr_reg_TetR-rel_C_sf"/>
</dbReference>
<name>X5MET5_9HYPH</name>
<evidence type="ECO:0000313" key="5">
    <source>
        <dbReference type="Proteomes" id="UP000032160"/>
    </source>
</evidence>
<dbReference type="PANTHER" id="PTHR30055:SF212">
    <property type="entry name" value="TETR-FAMILY FAMILY TRANSCRIPTIONAL REGULATOR"/>
    <property type="match status" value="1"/>
</dbReference>
<gene>
    <name evidence="4" type="ORF">BN1012_Phect1220</name>
</gene>
<evidence type="ECO:0000313" key="4">
    <source>
        <dbReference type="EMBL" id="CDO59434.1"/>
    </source>
</evidence>
<feature type="domain" description="HTH tetR-type" evidence="3">
    <location>
        <begin position="12"/>
        <end position="80"/>
    </location>
</feature>
<dbReference type="InterPro" id="IPR009057">
    <property type="entry name" value="Homeodomain-like_sf"/>
</dbReference>
<keyword evidence="1 2" id="KW-0238">DNA-binding</keyword>
<evidence type="ECO:0000256" key="2">
    <source>
        <dbReference type="PROSITE-ProRule" id="PRU00335"/>
    </source>
</evidence>
<dbReference type="Proteomes" id="UP000032160">
    <property type="component" value="Chromosome I"/>
</dbReference>
<reference evidence="4 5" key="1">
    <citation type="journal article" date="2014" name="Front. Genet.">
        <title>Genome and metabolic network of "Candidatus Phaeomarinobacter ectocarpi" Ec32, a new candidate genus of Alphaproteobacteria frequently associated with brown algae.</title>
        <authorList>
            <person name="Dittami S.M."/>
            <person name="Barbeyron T."/>
            <person name="Boyen C."/>
            <person name="Cambefort J."/>
            <person name="Collet G."/>
            <person name="Delage L."/>
            <person name="Gobet A."/>
            <person name="Groisillier A."/>
            <person name="Leblanc C."/>
            <person name="Michel G."/>
            <person name="Scornet D."/>
            <person name="Siegel A."/>
            <person name="Tapia J.E."/>
            <person name="Tonon T."/>
        </authorList>
    </citation>
    <scope>NUCLEOTIDE SEQUENCE [LARGE SCALE GENOMIC DNA]</scope>
    <source>
        <strain evidence="4 5">Ec32</strain>
    </source>
</reference>
<sequence>MARPSITPEKREEMRSHVREAFVRLSRRRKIAPGDARAWGDISIRDVIEEAGISIGTFYKYFENRADLSQTLWAEPVGRLRSDMQASFDDATSPVEKVRVLLNHYVAFALDNDRLFRSAFLLVRDEGARPQDPQDLDEETFYKNLCEAFRAGQKSGQFKAFDPHMMAQLFWAGIHGSLALPINLDRYKFDSPKVLSAQMIEALMGLVEA</sequence>
<proteinExistence type="predicted"/>
<dbReference type="PANTHER" id="PTHR30055">
    <property type="entry name" value="HTH-TYPE TRANSCRIPTIONAL REGULATOR RUTR"/>
    <property type="match status" value="1"/>
</dbReference>
<dbReference type="HOGENOM" id="CLU_069356_40_3_5"/>
<dbReference type="RefSeq" id="WP_171815982.1">
    <property type="nucleotide sequence ID" value="NZ_HG966617.1"/>
</dbReference>
<dbReference type="EMBL" id="HG966617">
    <property type="protein sequence ID" value="CDO59434.1"/>
    <property type="molecule type" value="Genomic_DNA"/>
</dbReference>
<dbReference type="AlphaFoldDB" id="X5MET5"/>
<dbReference type="SUPFAM" id="SSF46689">
    <property type="entry name" value="Homeodomain-like"/>
    <property type="match status" value="1"/>
</dbReference>
<feature type="DNA-binding region" description="H-T-H motif" evidence="2">
    <location>
        <begin position="43"/>
        <end position="62"/>
    </location>
</feature>
<dbReference type="InterPro" id="IPR001647">
    <property type="entry name" value="HTH_TetR"/>
</dbReference>
<dbReference type="PROSITE" id="PS50977">
    <property type="entry name" value="HTH_TETR_2"/>
    <property type="match status" value="1"/>
</dbReference>